<organism evidence="3 4">
    <name type="scientific">Lysinibacillus sphaericus</name>
    <name type="common">Bacillus sphaericus</name>
    <dbReference type="NCBI Taxonomy" id="1421"/>
    <lineage>
        <taxon>Bacteria</taxon>
        <taxon>Bacillati</taxon>
        <taxon>Bacillota</taxon>
        <taxon>Bacilli</taxon>
        <taxon>Bacillales</taxon>
        <taxon>Bacillaceae</taxon>
        <taxon>Lysinibacillus</taxon>
    </lineage>
</organism>
<accession>A0A2S5CZJ0</accession>
<protein>
    <submittedName>
        <fullName evidence="3">HTH-type transcriptional regulator Xre</fullName>
    </submittedName>
</protein>
<gene>
    <name evidence="3" type="primary">xre_5</name>
    <name evidence="3" type="ORF">LYSIN_01022</name>
</gene>
<name>A0A2S5CZJ0_LYSSH</name>
<comment type="caution">
    <text evidence="3">The sequence shown here is derived from an EMBL/GenBank/DDBJ whole genome shotgun (WGS) entry which is preliminary data.</text>
</comment>
<dbReference type="Proteomes" id="UP000237319">
    <property type="component" value="Unassembled WGS sequence"/>
</dbReference>
<evidence type="ECO:0000313" key="3">
    <source>
        <dbReference type="EMBL" id="POZ56239.1"/>
    </source>
</evidence>
<sequence>MDILAQRLKKVRENIKKSKPEYTQSFVAKEIGVARTTYTAYENGTKMPPIDTLSSIAKLFDVSIDYLLGRTEKQGLAPQEAEDADFQAFANSPELQKFYKELPYSKEEAVKRLRDIWEILKHET</sequence>
<proteinExistence type="predicted"/>
<dbReference type="Pfam" id="PF01381">
    <property type="entry name" value="HTH_3"/>
    <property type="match status" value="1"/>
</dbReference>
<dbReference type="AlphaFoldDB" id="A0A2S5CZJ0"/>
<dbReference type="PANTHER" id="PTHR46558">
    <property type="entry name" value="TRACRIPTIONAL REGULATORY PROTEIN-RELATED-RELATED"/>
    <property type="match status" value="1"/>
</dbReference>
<dbReference type="Gene3D" id="1.10.260.40">
    <property type="entry name" value="lambda repressor-like DNA-binding domains"/>
    <property type="match status" value="1"/>
</dbReference>
<feature type="domain" description="HTH cro/C1-type" evidence="2">
    <location>
        <begin position="22"/>
        <end position="67"/>
    </location>
</feature>
<dbReference type="RefSeq" id="WP_103976458.1">
    <property type="nucleotide sequence ID" value="NZ_PGLV01000001.1"/>
</dbReference>
<dbReference type="SMART" id="SM00530">
    <property type="entry name" value="HTH_XRE"/>
    <property type="match status" value="1"/>
</dbReference>
<dbReference type="EMBL" id="PGLV01000001">
    <property type="protein sequence ID" value="POZ56239.1"/>
    <property type="molecule type" value="Genomic_DNA"/>
</dbReference>
<evidence type="ECO:0000313" key="4">
    <source>
        <dbReference type="Proteomes" id="UP000237319"/>
    </source>
</evidence>
<dbReference type="PANTHER" id="PTHR46558:SF14">
    <property type="entry name" value="HTH-TYPE TRANSCRIPTIONAL REGULATOR ANSR"/>
    <property type="match status" value="1"/>
</dbReference>
<dbReference type="InterPro" id="IPR010982">
    <property type="entry name" value="Lambda_DNA-bd_dom_sf"/>
</dbReference>
<keyword evidence="4" id="KW-1185">Reference proteome</keyword>
<dbReference type="PROSITE" id="PS50943">
    <property type="entry name" value="HTH_CROC1"/>
    <property type="match status" value="1"/>
</dbReference>
<dbReference type="CDD" id="cd00093">
    <property type="entry name" value="HTH_XRE"/>
    <property type="match status" value="1"/>
</dbReference>
<dbReference type="InterPro" id="IPR001387">
    <property type="entry name" value="Cro/C1-type_HTH"/>
</dbReference>
<evidence type="ECO:0000259" key="2">
    <source>
        <dbReference type="PROSITE" id="PS50943"/>
    </source>
</evidence>
<dbReference type="SUPFAM" id="SSF47413">
    <property type="entry name" value="lambda repressor-like DNA-binding domains"/>
    <property type="match status" value="1"/>
</dbReference>
<keyword evidence="1" id="KW-0238">DNA-binding</keyword>
<dbReference type="GO" id="GO:0003677">
    <property type="term" value="F:DNA binding"/>
    <property type="evidence" value="ECO:0007669"/>
    <property type="project" value="UniProtKB-KW"/>
</dbReference>
<reference evidence="3 4" key="1">
    <citation type="submission" date="2017-11" db="EMBL/GenBank/DDBJ databases">
        <title>Genome sequence of Lysinibacillus sphaericus, a lignin-degrading bacteria isolated from municipal solid waste soil.</title>
        <authorList>
            <person name="Persinoti G.F."/>
            <person name="Paixao D.A."/>
            <person name="Bugg T.D."/>
            <person name="Squina F.M."/>
        </authorList>
    </citation>
    <scope>NUCLEOTIDE SEQUENCE [LARGE SCALE GENOMIC DNA]</scope>
    <source>
        <strain evidence="3 4">A1</strain>
    </source>
</reference>
<evidence type="ECO:0000256" key="1">
    <source>
        <dbReference type="ARBA" id="ARBA00023125"/>
    </source>
</evidence>